<keyword evidence="2" id="KW-0808">Transferase</keyword>
<dbReference type="AlphaFoldDB" id="A0AA39W838"/>
<name>A0AA39W838_ACESA</name>
<reference evidence="4" key="2">
    <citation type="submission" date="2023-06" db="EMBL/GenBank/DDBJ databases">
        <authorList>
            <person name="Swenson N.G."/>
            <person name="Wegrzyn J.L."/>
            <person name="Mcevoy S.L."/>
        </authorList>
    </citation>
    <scope>NUCLEOTIDE SEQUENCE</scope>
    <source>
        <strain evidence="4">NS2018</strain>
        <tissue evidence="4">Leaf</tissue>
    </source>
</reference>
<dbReference type="Pfam" id="PF02458">
    <property type="entry name" value="Transferase"/>
    <property type="match status" value="1"/>
</dbReference>
<gene>
    <name evidence="4" type="ORF">LWI29_004805</name>
</gene>
<sequence length="416" mass="46992">MEIRIISSEIIKPSSPTPDHLRSYKLSDMDQYTLYKSFSVVYFYSRGCENSHDLKKSLSKTLTYYYPFAGRVKDEFSVECDDYGVTFIEAHVGCDMSELIKQPKMELLELLRPYNEEEILIAQVNLAVKVNYFDCGGVAICLTFRHAIADGCASAHFVRNWSKVAAANCADGIISKDAIFDRTSIFPSQDDVPEINHKRKPDANDEHVTKWFVFENSNIAVLQEKIGNRSTRFEALLALMWGAIIDAEEESKNKSNPTQCGALIAVNLRRKLNPPLHDQSIGNAIVIGMTAWPTKERAKYDKIVLKYRELISMVDENVKNGFRNGSKTLIINHAAIEENISTMKMINFNAVMKLPFYETDFGWGKPVWFSPAQRPKSSTFSLSDTPDAKGLQAVVHLSKEDMAKFEQHPAILAYAS</sequence>
<dbReference type="GO" id="GO:0016746">
    <property type="term" value="F:acyltransferase activity"/>
    <property type="evidence" value="ECO:0007669"/>
    <property type="project" value="UniProtKB-KW"/>
</dbReference>
<dbReference type="Proteomes" id="UP001168877">
    <property type="component" value="Unassembled WGS sequence"/>
</dbReference>
<evidence type="ECO:0000256" key="2">
    <source>
        <dbReference type="ARBA" id="ARBA00022679"/>
    </source>
</evidence>
<comment type="similarity">
    <text evidence="1">Belongs to the plant acyltransferase family.</text>
</comment>
<dbReference type="InterPro" id="IPR023213">
    <property type="entry name" value="CAT-like_dom_sf"/>
</dbReference>
<protein>
    <submittedName>
        <fullName evidence="4">Uncharacterized protein</fullName>
    </submittedName>
</protein>
<evidence type="ECO:0000256" key="3">
    <source>
        <dbReference type="ARBA" id="ARBA00023315"/>
    </source>
</evidence>
<proteinExistence type="inferred from homology"/>
<dbReference type="PANTHER" id="PTHR31623">
    <property type="entry name" value="F21J9.9"/>
    <property type="match status" value="1"/>
</dbReference>
<reference evidence="4" key="1">
    <citation type="journal article" date="2022" name="Plant J.">
        <title>Strategies of tolerance reflected in two North American maple genomes.</title>
        <authorList>
            <person name="McEvoy S.L."/>
            <person name="Sezen U.U."/>
            <person name="Trouern-Trend A."/>
            <person name="McMahon S.M."/>
            <person name="Schaberg P.G."/>
            <person name="Yang J."/>
            <person name="Wegrzyn J.L."/>
            <person name="Swenson N.G."/>
        </authorList>
    </citation>
    <scope>NUCLEOTIDE SEQUENCE</scope>
    <source>
        <strain evidence="4">NS2018</strain>
    </source>
</reference>
<organism evidence="4 5">
    <name type="scientific">Acer saccharum</name>
    <name type="common">Sugar maple</name>
    <dbReference type="NCBI Taxonomy" id="4024"/>
    <lineage>
        <taxon>Eukaryota</taxon>
        <taxon>Viridiplantae</taxon>
        <taxon>Streptophyta</taxon>
        <taxon>Embryophyta</taxon>
        <taxon>Tracheophyta</taxon>
        <taxon>Spermatophyta</taxon>
        <taxon>Magnoliopsida</taxon>
        <taxon>eudicotyledons</taxon>
        <taxon>Gunneridae</taxon>
        <taxon>Pentapetalae</taxon>
        <taxon>rosids</taxon>
        <taxon>malvids</taxon>
        <taxon>Sapindales</taxon>
        <taxon>Sapindaceae</taxon>
        <taxon>Hippocastanoideae</taxon>
        <taxon>Acereae</taxon>
        <taxon>Acer</taxon>
    </lineage>
</organism>
<evidence type="ECO:0000313" key="5">
    <source>
        <dbReference type="Proteomes" id="UP001168877"/>
    </source>
</evidence>
<comment type="caution">
    <text evidence="4">The sequence shown here is derived from an EMBL/GenBank/DDBJ whole genome shotgun (WGS) entry which is preliminary data.</text>
</comment>
<evidence type="ECO:0000256" key="1">
    <source>
        <dbReference type="ARBA" id="ARBA00009861"/>
    </source>
</evidence>
<accession>A0AA39W838</accession>
<dbReference type="PANTHER" id="PTHR31623:SF28">
    <property type="entry name" value="BAHD ACYLTRANSFERASE"/>
    <property type="match status" value="1"/>
</dbReference>
<keyword evidence="5" id="KW-1185">Reference proteome</keyword>
<keyword evidence="3" id="KW-0012">Acyltransferase</keyword>
<evidence type="ECO:0000313" key="4">
    <source>
        <dbReference type="EMBL" id="KAK0606823.1"/>
    </source>
</evidence>
<dbReference type="EMBL" id="JAUESC010000001">
    <property type="protein sequence ID" value="KAK0606823.1"/>
    <property type="molecule type" value="Genomic_DNA"/>
</dbReference>
<dbReference type="Gene3D" id="3.30.559.10">
    <property type="entry name" value="Chloramphenicol acetyltransferase-like domain"/>
    <property type="match status" value="2"/>
</dbReference>